<evidence type="ECO:0000313" key="1">
    <source>
        <dbReference type="EMBL" id="TMR10107.1"/>
    </source>
</evidence>
<dbReference type="EMBL" id="VCKY01000204">
    <property type="protein sequence ID" value="TMR10107.1"/>
    <property type="molecule type" value="Genomic_DNA"/>
</dbReference>
<keyword evidence="2" id="KW-1185">Reference proteome</keyword>
<reference evidence="1 2" key="1">
    <citation type="submission" date="2019-05" db="EMBL/GenBank/DDBJ databases">
        <title>Draft genome sequence of Nonomuraea turkmeniaca DSM 43926.</title>
        <authorList>
            <person name="Saricaoglu S."/>
            <person name="Isik K."/>
        </authorList>
    </citation>
    <scope>NUCLEOTIDE SEQUENCE [LARGE SCALE GENOMIC DNA]</scope>
    <source>
        <strain evidence="1 2">DSM 43926</strain>
    </source>
</reference>
<protein>
    <submittedName>
        <fullName evidence="1">Uncharacterized protein</fullName>
    </submittedName>
</protein>
<sequence length="86" mass="9062">MSGFDSRQQLAAASAGWGVRLMVLDGITAEHLPDDDAELRQAWENLQAAVAAELEAMAAVMRLLSSVASLRDILVDAAEEPEPAGA</sequence>
<proteinExistence type="predicted"/>
<gene>
    <name evidence="1" type="ORF">ETD86_41005</name>
</gene>
<evidence type="ECO:0000313" key="2">
    <source>
        <dbReference type="Proteomes" id="UP000309128"/>
    </source>
</evidence>
<name>A0A5S4F1X5_9ACTN</name>
<comment type="caution">
    <text evidence="1">The sequence shown here is derived from an EMBL/GenBank/DDBJ whole genome shotgun (WGS) entry which is preliminary data.</text>
</comment>
<dbReference type="AlphaFoldDB" id="A0A5S4F1X5"/>
<accession>A0A5S4F1X5</accession>
<dbReference type="Proteomes" id="UP000309128">
    <property type="component" value="Unassembled WGS sequence"/>
</dbReference>
<organism evidence="1 2">
    <name type="scientific">Nonomuraea turkmeniaca</name>
    <dbReference type="NCBI Taxonomy" id="103838"/>
    <lineage>
        <taxon>Bacteria</taxon>
        <taxon>Bacillati</taxon>
        <taxon>Actinomycetota</taxon>
        <taxon>Actinomycetes</taxon>
        <taxon>Streptosporangiales</taxon>
        <taxon>Streptosporangiaceae</taxon>
        <taxon>Nonomuraea</taxon>
    </lineage>
</organism>
<dbReference type="RefSeq" id="WP_138672021.1">
    <property type="nucleotide sequence ID" value="NZ_VCKY01000204.1"/>
</dbReference>